<sequence length="106" mass="11522">MFSVANWEGWLVLSLVYLGGVFVLMLYIGCSDTYSTFSVGFIYYLLSFLVLVKVGGLCGVSHNSMPEVLWFTSSSGTVLLMSGFVLCSVMVVTNTFIYASEGALRG</sequence>
<feature type="transmembrane region" description="Helical" evidence="1">
    <location>
        <begin position="41"/>
        <end position="62"/>
    </location>
</feature>
<protein>
    <submittedName>
        <fullName evidence="2">NADH dehydrogenase subunit 6</fullName>
    </submittedName>
</protein>
<keyword evidence="2" id="KW-0496">Mitochondrion</keyword>
<keyword evidence="1" id="KW-1133">Transmembrane helix</keyword>
<evidence type="ECO:0000256" key="1">
    <source>
        <dbReference type="SAM" id="Phobius"/>
    </source>
</evidence>
<dbReference type="EMBL" id="FR856883">
    <property type="protein sequence ID" value="CCA94459.1"/>
    <property type="molecule type" value="Genomic_DNA"/>
</dbReference>
<feature type="transmembrane region" description="Helical" evidence="1">
    <location>
        <begin position="12"/>
        <end position="29"/>
    </location>
</feature>
<geneLocation type="mitochondrion" evidence="2"/>
<proteinExistence type="predicted"/>
<gene>
    <name evidence="2" type="primary">ND6</name>
</gene>
<keyword evidence="1" id="KW-0812">Transmembrane</keyword>
<dbReference type="CTD" id="4541"/>
<organism evidence="2">
    <name type="scientific">Echinorhynchus truttae</name>
    <dbReference type="NCBI Taxonomy" id="185727"/>
    <lineage>
        <taxon>Eukaryota</taxon>
        <taxon>Metazoa</taxon>
        <taxon>Spiralia</taxon>
        <taxon>Lophotrochozoa</taxon>
        <taxon>Acanthocephala</taxon>
        <taxon>Palaeacanthocephala</taxon>
        <taxon>Echinorhynchida</taxon>
        <taxon>Echinorhynchidae</taxon>
        <taxon>Echinorhynchus</taxon>
    </lineage>
</organism>
<keyword evidence="1" id="KW-0472">Membrane</keyword>
<reference evidence="2" key="1">
    <citation type="journal article" date="2013" name="Mol. Phylogenet. Evol.">
        <title>Phylogenetic analyses of endoparasitic Acanthocephala based on mitochondrial genomes suggest secondary loss of sensory organs.</title>
        <authorList>
            <person name="Weber M."/>
            <person name="Wey-Fabrizius A.R."/>
            <person name="Podsiadlowski L."/>
            <person name="Witek A."/>
            <person name="Schill R.O."/>
            <person name="Sugar L."/>
            <person name="Herlyn H."/>
            <person name="Hankeln T."/>
        </authorList>
    </citation>
    <scope>NUCLEOTIDE SEQUENCE</scope>
</reference>
<dbReference type="RefSeq" id="YP_007183128.1">
    <property type="nucleotide sequence ID" value="NC_019805.1"/>
</dbReference>
<dbReference type="AlphaFoldDB" id="K0J9U8"/>
<name>K0J9U8_9BILA</name>
<dbReference type="GeneID" id="14216881"/>
<evidence type="ECO:0000313" key="2">
    <source>
        <dbReference type="EMBL" id="CCA94459.1"/>
    </source>
</evidence>
<accession>K0J9U8</accession>
<feature type="transmembrane region" description="Helical" evidence="1">
    <location>
        <begin position="68"/>
        <end position="99"/>
    </location>
</feature>